<dbReference type="GO" id="GO:0015074">
    <property type="term" value="P:DNA integration"/>
    <property type="evidence" value="ECO:0007669"/>
    <property type="project" value="TreeGrafter"/>
</dbReference>
<dbReference type="GO" id="GO:0042800">
    <property type="term" value="F:histone H3K4 methyltransferase activity"/>
    <property type="evidence" value="ECO:0007669"/>
    <property type="project" value="TreeGrafter"/>
</dbReference>
<dbReference type="InterPro" id="IPR052709">
    <property type="entry name" value="Transposase-MT_Hybrid"/>
</dbReference>
<dbReference type="EMBL" id="CAJOBC010004819">
    <property type="protein sequence ID" value="CAF3841791.1"/>
    <property type="molecule type" value="Genomic_DNA"/>
</dbReference>
<comment type="caution">
    <text evidence="1">The sequence shown here is derived from an EMBL/GenBank/DDBJ whole genome shotgun (WGS) entry which is preliminary data.</text>
</comment>
<dbReference type="GO" id="GO:0000793">
    <property type="term" value="C:condensed chromosome"/>
    <property type="evidence" value="ECO:0007669"/>
    <property type="project" value="TreeGrafter"/>
</dbReference>
<keyword evidence="3" id="KW-1185">Reference proteome</keyword>
<dbReference type="GO" id="GO:0003690">
    <property type="term" value="F:double-stranded DNA binding"/>
    <property type="evidence" value="ECO:0007669"/>
    <property type="project" value="TreeGrafter"/>
</dbReference>
<dbReference type="AlphaFoldDB" id="A0A814M9C3"/>
<dbReference type="GO" id="GO:0006303">
    <property type="term" value="P:double-strand break repair via nonhomologous end joining"/>
    <property type="evidence" value="ECO:0007669"/>
    <property type="project" value="TreeGrafter"/>
</dbReference>
<dbReference type="EMBL" id="CAJNOQ010004819">
    <property type="protein sequence ID" value="CAF1075144.1"/>
    <property type="molecule type" value="Genomic_DNA"/>
</dbReference>
<gene>
    <name evidence="1" type="ORF">GPM918_LOCUS17481</name>
    <name evidence="2" type="ORF">SRO942_LOCUS17479</name>
</gene>
<dbReference type="GO" id="GO:0031297">
    <property type="term" value="P:replication fork processing"/>
    <property type="evidence" value="ECO:0007669"/>
    <property type="project" value="TreeGrafter"/>
</dbReference>
<dbReference type="GO" id="GO:0000729">
    <property type="term" value="P:DNA double-strand break processing"/>
    <property type="evidence" value="ECO:0007669"/>
    <property type="project" value="TreeGrafter"/>
</dbReference>
<reference evidence="1" key="1">
    <citation type="submission" date="2021-02" db="EMBL/GenBank/DDBJ databases">
        <authorList>
            <person name="Nowell W R."/>
        </authorList>
    </citation>
    <scope>NUCLEOTIDE SEQUENCE</scope>
</reference>
<dbReference type="PANTHER" id="PTHR46060">
    <property type="entry name" value="MARINER MOS1 TRANSPOSASE-LIKE PROTEIN"/>
    <property type="match status" value="1"/>
</dbReference>
<dbReference type="InterPro" id="IPR036397">
    <property type="entry name" value="RNaseH_sf"/>
</dbReference>
<dbReference type="OrthoDB" id="10017160at2759"/>
<dbReference type="GO" id="GO:0044547">
    <property type="term" value="F:DNA topoisomerase binding"/>
    <property type="evidence" value="ECO:0007669"/>
    <property type="project" value="TreeGrafter"/>
</dbReference>
<evidence type="ECO:0008006" key="4">
    <source>
        <dbReference type="Google" id="ProtNLM"/>
    </source>
</evidence>
<protein>
    <recommendedName>
        <fullName evidence="4">Transposase</fullName>
    </recommendedName>
</protein>
<dbReference type="Proteomes" id="UP000663829">
    <property type="component" value="Unassembled WGS sequence"/>
</dbReference>
<accession>A0A814M9C3</accession>
<evidence type="ECO:0000313" key="2">
    <source>
        <dbReference type="EMBL" id="CAF3841791.1"/>
    </source>
</evidence>
<sequence>MVKTQIHYPSVCLKTSPFSSKITKKDQAPSDRTILNWYHEFQRNNLSVEDAARSGYPRTAVNDETIDAVRAIIEDDPHSTYEQIQDSLGITSSSINSIIHDYSNLHEVCARWVPHQLTDDEKQFCIQFCRDSMERFEGGQSRRVFDIITADESWLIQQQKSNQKFGCHKLIYDQPKFIDTKVQASQANDGDFLHDIRFNQVHTIGTWWDGNYKMLRGIQFNDDNAMLNALEQAIDNQLTKDDFKNCFDDWFIRMDKCIDADGQYF</sequence>
<dbReference type="PANTHER" id="PTHR46060:SF2">
    <property type="entry name" value="HISTONE-LYSINE N-METHYLTRANSFERASE SETMAR"/>
    <property type="match status" value="1"/>
</dbReference>
<dbReference type="Gene3D" id="3.30.420.10">
    <property type="entry name" value="Ribonuclease H-like superfamily/Ribonuclease H"/>
    <property type="match status" value="2"/>
</dbReference>
<dbReference type="GO" id="GO:0003697">
    <property type="term" value="F:single-stranded DNA binding"/>
    <property type="evidence" value="ECO:0007669"/>
    <property type="project" value="TreeGrafter"/>
</dbReference>
<proteinExistence type="predicted"/>
<dbReference type="GO" id="GO:0035861">
    <property type="term" value="C:site of double-strand break"/>
    <property type="evidence" value="ECO:0007669"/>
    <property type="project" value="TreeGrafter"/>
</dbReference>
<dbReference type="GO" id="GO:0046975">
    <property type="term" value="F:histone H3K36 methyltransferase activity"/>
    <property type="evidence" value="ECO:0007669"/>
    <property type="project" value="TreeGrafter"/>
</dbReference>
<evidence type="ECO:0000313" key="1">
    <source>
        <dbReference type="EMBL" id="CAF1075144.1"/>
    </source>
</evidence>
<dbReference type="Proteomes" id="UP000681722">
    <property type="component" value="Unassembled WGS sequence"/>
</dbReference>
<name>A0A814M9C3_9BILA</name>
<organism evidence="1 3">
    <name type="scientific">Didymodactylos carnosus</name>
    <dbReference type="NCBI Taxonomy" id="1234261"/>
    <lineage>
        <taxon>Eukaryota</taxon>
        <taxon>Metazoa</taxon>
        <taxon>Spiralia</taxon>
        <taxon>Gnathifera</taxon>
        <taxon>Rotifera</taxon>
        <taxon>Eurotatoria</taxon>
        <taxon>Bdelloidea</taxon>
        <taxon>Philodinida</taxon>
        <taxon>Philodinidae</taxon>
        <taxon>Didymodactylos</taxon>
    </lineage>
</organism>
<dbReference type="GO" id="GO:0044774">
    <property type="term" value="P:mitotic DNA integrity checkpoint signaling"/>
    <property type="evidence" value="ECO:0007669"/>
    <property type="project" value="TreeGrafter"/>
</dbReference>
<dbReference type="GO" id="GO:0005634">
    <property type="term" value="C:nucleus"/>
    <property type="evidence" value="ECO:0007669"/>
    <property type="project" value="TreeGrafter"/>
</dbReference>
<dbReference type="GO" id="GO:0000014">
    <property type="term" value="F:single-stranded DNA endodeoxyribonuclease activity"/>
    <property type="evidence" value="ECO:0007669"/>
    <property type="project" value="TreeGrafter"/>
</dbReference>
<evidence type="ECO:0000313" key="3">
    <source>
        <dbReference type="Proteomes" id="UP000663829"/>
    </source>
</evidence>